<dbReference type="PANTHER" id="PTHR11440">
    <property type="entry name" value="LECITHIN-CHOLESTEROL ACYLTRANSFERASE-RELATED"/>
    <property type="match status" value="1"/>
</dbReference>
<proteinExistence type="predicted"/>
<dbReference type="AlphaFoldDB" id="A0A239BZ68"/>
<dbReference type="GO" id="GO:0006629">
    <property type="term" value="P:lipid metabolic process"/>
    <property type="evidence" value="ECO:0007669"/>
    <property type="project" value="InterPro"/>
</dbReference>
<organism evidence="1 2">
    <name type="scientific">Actinomadura mexicana</name>
    <dbReference type="NCBI Taxonomy" id="134959"/>
    <lineage>
        <taxon>Bacteria</taxon>
        <taxon>Bacillati</taxon>
        <taxon>Actinomycetota</taxon>
        <taxon>Actinomycetes</taxon>
        <taxon>Streptosporangiales</taxon>
        <taxon>Thermomonosporaceae</taxon>
        <taxon>Actinomadura</taxon>
    </lineage>
</organism>
<dbReference type="EMBL" id="FZNP01000011">
    <property type="protein sequence ID" value="SNS13170.1"/>
    <property type="molecule type" value="Genomic_DNA"/>
</dbReference>
<dbReference type="Gene3D" id="3.40.50.1820">
    <property type="entry name" value="alpha/beta hydrolase"/>
    <property type="match status" value="1"/>
</dbReference>
<dbReference type="OrthoDB" id="8871309at2"/>
<reference evidence="2" key="1">
    <citation type="submission" date="2017-06" db="EMBL/GenBank/DDBJ databases">
        <authorList>
            <person name="Varghese N."/>
            <person name="Submissions S."/>
        </authorList>
    </citation>
    <scope>NUCLEOTIDE SEQUENCE [LARGE SCALE GENOMIC DNA]</scope>
    <source>
        <strain evidence="2">DSM 44485</strain>
    </source>
</reference>
<name>A0A239BZ68_9ACTN</name>
<accession>A0A239BZ68</accession>
<keyword evidence="1" id="KW-0808">Transferase</keyword>
<protein>
    <submittedName>
        <fullName evidence="1">Lecithin:cholesterol acyltransferase</fullName>
    </submittedName>
</protein>
<evidence type="ECO:0000313" key="2">
    <source>
        <dbReference type="Proteomes" id="UP000198420"/>
    </source>
</evidence>
<dbReference type="GO" id="GO:0008374">
    <property type="term" value="F:O-acyltransferase activity"/>
    <property type="evidence" value="ECO:0007669"/>
    <property type="project" value="InterPro"/>
</dbReference>
<dbReference type="InterPro" id="IPR029058">
    <property type="entry name" value="AB_hydrolase_fold"/>
</dbReference>
<gene>
    <name evidence="1" type="ORF">SAMN06265355_111190</name>
</gene>
<evidence type="ECO:0000313" key="1">
    <source>
        <dbReference type="EMBL" id="SNS13170.1"/>
    </source>
</evidence>
<dbReference type="SUPFAM" id="SSF53474">
    <property type="entry name" value="alpha/beta-Hydrolases"/>
    <property type="match status" value="1"/>
</dbReference>
<keyword evidence="2" id="KW-1185">Reference proteome</keyword>
<dbReference type="Pfam" id="PF02450">
    <property type="entry name" value="LCAT"/>
    <property type="match status" value="1"/>
</dbReference>
<dbReference type="InterPro" id="IPR003386">
    <property type="entry name" value="LACT/PDAT_acylTrfase"/>
</dbReference>
<keyword evidence="1" id="KW-0012">Acyltransferase</keyword>
<dbReference type="Proteomes" id="UP000198420">
    <property type="component" value="Unassembled WGS sequence"/>
</dbReference>
<sequence length="484" mass="51979">MGEDRLAQSSAARRHATRDAVVVLPGVMGSNLVEDATGRRLWGVLEIARLTARWRDGRDLATLAVTEDERDGKVGRIRPDGLLSTPEWAPSLGLEPYSNLMREIRACVVHPDAVLPFDYDWRLSVEFNAGLLAERLSRHLERWREHPAQMAARRSAPDEGDARVVLVAHSMGGLVAASMCARRPDLAAQVRASVTLGTPFEGAVKATVILNAGRGLPVRLDKKHMQELARTLPGLHDLLPTYRCLVTDDDVVALSRGDLAALGADPDLAERSAVFHRHLDAAALPEHTAVVGYGQETAQSLRLRNGTVEALFHGFRRDGADRVHRGEDGRPVPVDHTGDGTVFRYSATPPGRKAVPIVQDHGALAATGSALDIVRGVLEEIPRGSALDGTGVRVRVPDLVTVGEPFEISVDSVQDPLAVTCTVEDARHERRPPVDTPRLLRTGDAETVAGTATVHDAGLYRVAVAAGVDPVTRLVLAVPPASAA</sequence>